<name>A0A8S1NKT3_PARPR</name>
<reference evidence="1" key="1">
    <citation type="submission" date="2021-01" db="EMBL/GenBank/DDBJ databases">
        <authorList>
            <consortium name="Genoscope - CEA"/>
            <person name="William W."/>
        </authorList>
    </citation>
    <scope>NUCLEOTIDE SEQUENCE</scope>
</reference>
<gene>
    <name evidence="1" type="ORF">PPRIM_AZ9-3.1.T0840034</name>
</gene>
<dbReference type="EMBL" id="CAJJDM010000087">
    <property type="protein sequence ID" value="CAD8089625.1"/>
    <property type="molecule type" value="Genomic_DNA"/>
</dbReference>
<evidence type="ECO:0000313" key="2">
    <source>
        <dbReference type="Proteomes" id="UP000688137"/>
    </source>
</evidence>
<sequence>MKTMNIGPKVLLQQNQVRHLDDEDDVPDEPSPVLIKQKIIKVIKYNQPRFDVKGRQIFKGTGYGIAFDNFVTVCVFNPDEEVLSIKDTISQCTNTQELEKFHIKSNSNKKIEDFHKEIILKSILKQSKPNQ</sequence>
<evidence type="ECO:0000313" key="1">
    <source>
        <dbReference type="EMBL" id="CAD8089625.1"/>
    </source>
</evidence>
<protein>
    <submittedName>
        <fullName evidence="1">Uncharacterized protein</fullName>
    </submittedName>
</protein>
<dbReference type="AlphaFoldDB" id="A0A8S1NKT3"/>
<comment type="caution">
    <text evidence="1">The sequence shown here is derived from an EMBL/GenBank/DDBJ whole genome shotgun (WGS) entry which is preliminary data.</text>
</comment>
<dbReference type="OMA" id="FHIKSST"/>
<keyword evidence="2" id="KW-1185">Reference proteome</keyword>
<accession>A0A8S1NKT3</accession>
<organism evidence="1 2">
    <name type="scientific">Paramecium primaurelia</name>
    <dbReference type="NCBI Taxonomy" id="5886"/>
    <lineage>
        <taxon>Eukaryota</taxon>
        <taxon>Sar</taxon>
        <taxon>Alveolata</taxon>
        <taxon>Ciliophora</taxon>
        <taxon>Intramacronucleata</taxon>
        <taxon>Oligohymenophorea</taxon>
        <taxon>Peniculida</taxon>
        <taxon>Parameciidae</taxon>
        <taxon>Paramecium</taxon>
    </lineage>
</organism>
<dbReference type="Proteomes" id="UP000688137">
    <property type="component" value="Unassembled WGS sequence"/>
</dbReference>
<proteinExistence type="predicted"/>